<dbReference type="CDD" id="cd07979">
    <property type="entry name" value="HFD_TAF9"/>
    <property type="match status" value="1"/>
</dbReference>
<dbReference type="InterPro" id="IPR003162">
    <property type="entry name" value="TFIID-31"/>
</dbReference>
<reference evidence="8" key="1">
    <citation type="submission" date="2021-02" db="EMBL/GenBank/DDBJ databases">
        <title>First Annotated Genome of the Yellow-green Alga Tribonema minus.</title>
        <authorList>
            <person name="Mahan K.M."/>
        </authorList>
    </citation>
    <scope>NUCLEOTIDE SEQUENCE</scope>
    <source>
        <strain evidence="8">UTEX B ZZ1240</strain>
    </source>
</reference>
<evidence type="ECO:0000256" key="3">
    <source>
        <dbReference type="ARBA" id="ARBA00022741"/>
    </source>
</evidence>
<comment type="caution">
    <text evidence="8">The sequence shown here is derived from an EMBL/GenBank/DDBJ whole genome shotgun (WGS) entry which is preliminary data.</text>
</comment>
<feature type="domain" description="Ubiquitin-like" evidence="7">
    <location>
        <begin position="17"/>
        <end position="81"/>
    </location>
</feature>
<feature type="compositionally biased region" description="Basic residues" evidence="6">
    <location>
        <begin position="443"/>
        <end position="463"/>
    </location>
</feature>
<evidence type="ECO:0000256" key="6">
    <source>
        <dbReference type="SAM" id="MobiDB-lite"/>
    </source>
</evidence>
<evidence type="ECO:0000256" key="5">
    <source>
        <dbReference type="ARBA" id="ARBA00022840"/>
    </source>
</evidence>
<dbReference type="AlphaFoldDB" id="A0A835Z5L8"/>
<dbReference type="PANTHER" id="PTHR45800">
    <property type="entry name" value="PHOSPHATIDYLINOSITOL 4-KINASE GAMMA"/>
    <property type="match status" value="1"/>
</dbReference>
<evidence type="ECO:0000313" key="9">
    <source>
        <dbReference type="Proteomes" id="UP000664859"/>
    </source>
</evidence>
<feature type="compositionally biased region" description="Basic and acidic residues" evidence="6">
    <location>
        <begin position="432"/>
        <end position="442"/>
    </location>
</feature>
<dbReference type="Pfam" id="PF02291">
    <property type="entry name" value="TFIID-31kDa"/>
    <property type="match status" value="2"/>
</dbReference>
<dbReference type="InterPro" id="IPR009072">
    <property type="entry name" value="Histone-fold"/>
</dbReference>
<keyword evidence="9" id="KW-1185">Reference proteome</keyword>
<dbReference type="PANTHER" id="PTHR45800:SF11">
    <property type="entry name" value="PHOSPHATIDYLINOSITOL 3-KINASE-RELATED PROTEIN KINASE"/>
    <property type="match status" value="1"/>
</dbReference>
<dbReference type="OrthoDB" id="5839at2759"/>
<dbReference type="GO" id="GO:0006352">
    <property type="term" value="P:DNA-templated transcription initiation"/>
    <property type="evidence" value="ECO:0007669"/>
    <property type="project" value="InterPro"/>
</dbReference>
<feature type="region of interest" description="Disordered" evidence="6">
    <location>
        <begin position="574"/>
        <end position="700"/>
    </location>
</feature>
<dbReference type="Gene3D" id="1.10.20.10">
    <property type="entry name" value="Histone, subunit A"/>
    <property type="match status" value="1"/>
</dbReference>
<gene>
    <name evidence="8" type="ORF">JKP88DRAFT_253920</name>
</gene>
<evidence type="ECO:0000256" key="4">
    <source>
        <dbReference type="ARBA" id="ARBA00022777"/>
    </source>
</evidence>
<comment type="similarity">
    <text evidence="1">Belongs to the PI3/PI4-kinase family. Type II PI4K subfamily.</text>
</comment>
<name>A0A835Z5L8_9STRA</name>
<feature type="compositionally biased region" description="Polar residues" evidence="6">
    <location>
        <begin position="1045"/>
        <end position="1055"/>
    </location>
</feature>
<dbReference type="PROSITE" id="PS50053">
    <property type="entry name" value="UBIQUITIN_2"/>
    <property type="match status" value="1"/>
</dbReference>
<dbReference type="InterPro" id="IPR029071">
    <property type="entry name" value="Ubiquitin-like_domsf"/>
</dbReference>
<feature type="compositionally biased region" description="Low complexity" evidence="6">
    <location>
        <begin position="679"/>
        <end position="692"/>
    </location>
</feature>
<evidence type="ECO:0000259" key="7">
    <source>
        <dbReference type="PROSITE" id="PS50053"/>
    </source>
</evidence>
<evidence type="ECO:0000313" key="8">
    <source>
        <dbReference type="EMBL" id="KAG5187671.1"/>
    </source>
</evidence>
<dbReference type="InterPro" id="IPR000403">
    <property type="entry name" value="PI3/4_kinase_cat_dom"/>
</dbReference>
<feature type="compositionally biased region" description="Gly residues" evidence="6">
    <location>
        <begin position="481"/>
        <end position="492"/>
    </location>
</feature>
<feature type="compositionally biased region" description="Basic and acidic residues" evidence="6">
    <location>
        <begin position="464"/>
        <end position="480"/>
    </location>
</feature>
<keyword evidence="2" id="KW-0808">Transferase</keyword>
<dbReference type="InterPro" id="IPR000626">
    <property type="entry name" value="Ubiquitin-like_dom"/>
</dbReference>
<feature type="compositionally biased region" description="Low complexity" evidence="6">
    <location>
        <begin position="596"/>
        <end position="611"/>
    </location>
</feature>
<dbReference type="InterPro" id="IPR044571">
    <property type="entry name" value="P4KG1-8"/>
</dbReference>
<feature type="compositionally biased region" description="Gly residues" evidence="6">
    <location>
        <begin position="645"/>
        <end position="657"/>
    </location>
</feature>
<dbReference type="EMBL" id="JAFCMP010000085">
    <property type="protein sequence ID" value="KAG5187671.1"/>
    <property type="molecule type" value="Genomic_DNA"/>
</dbReference>
<dbReference type="GO" id="GO:0005524">
    <property type="term" value="F:ATP binding"/>
    <property type="evidence" value="ECO:0007669"/>
    <property type="project" value="UniProtKB-KW"/>
</dbReference>
<dbReference type="SUPFAM" id="SSF47113">
    <property type="entry name" value="Histone-fold"/>
    <property type="match status" value="1"/>
</dbReference>
<dbReference type="Gene3D" id="3.10.20.90">
    <property type="entry name" value="Phosphatidylinositol 3-kinase Catalytic Subunit, Chain A, domain 1"/>
    <property type="match status" value="1"/>
</dbReference>
<accession>A0A835Z5L8</accession>
<feature type="region of interest" description="Disordered" evidence="6">
    <location>
        <begin position="1000"/>
        <end position="1055"/>
    </location>
</feature>
<sequence length="1055" mass="110378">MASQGGASSSTVGLGDLVIFVKDLRAPNSRKRKLTVKSWYSVKDVKDVLAGLLQVSVTSQRLFFRGREMRNARALHDCGVDAPGQTLFFAIHREVAQRPWSLEPYDSLEPPRALARVINQIKRGLELGLAPALSLEGTGGTYFMTDTRKRKLAAFKPQDEEPFAPNNPRGFVGMGHGGSGGALTAPPSALFPAAQLGSLQEFVHHTEVVADISPSKLGARQVHKIAILDIRLLNGDRNDANILVRRSAPAHHNDHHLRDSNGSGSGGRHARGSSAGQAGELELVPIDHGYCLPDMVEIGWCDWCWLDWPQLKKPLDKETLQYVLSLDPQGDAERLGRKLSLRAPCLRNFRVAGTLLKAGVAAGLTLHDVATIVVRHDLDERSELERIMRRARELARAAVDNVALPPAAAAVSAAAGTPAGGGGGGSGHRRAGGRDHPTDHVHRQPGHSGHCHRHHHNGHRHHSRSGEAKGEENRHHRDNGSGRGSGGDGDGGSAYDEDNEDSERAGGGRGRRACSSDGGGDRVGLPIEDDTSPEPPVIVGGGALQRMRSNSELPPRSLNGGGLMNGGGGSGAVAGGSGGSGGSGAVAGGSGGGGRAASSRSASGGHATASSEPGGDDEGTSSPMQPLPRPAPGALPLAGSSGSSSDGGGSGSAGFGPGKTRSGRLLSVPEVDPLPPPALVAARGGNRGASGAAPPPPAVGDGRGCGGAGGAGNAAAAAHALSFGAKIVRSYSYHGLRSEALYDSPDRRRSSRVGGSQLRRVAEDSDEFGEHFFRFVGMLIQSMGATEYEPRVVMQLAERLRRFTADLLYDARDYATHARRAEIDVPDARLAVQERQASLMLSAPQTDRWSIALTPPRCHAAAPGLHAERAADADGREFCACVCGAHVGVSSNVHRRRCQSDAAALATGRADIDVPDASLAVQERQASLMLSAPQTDRCAAVVSARLSRRAARCACAPQEMLELADEMNRRPLPRIPEQWGVRLPAEPFCLTAPPVSLVPGDELLAHGKTGKRGSHQSEGADAGSDQPTKSRRVHKQAEKPLPILLSSTMTADGQG</sequence>
<organism evidence="8 9">
    <name type="scientific">Tribonema minus</name>
    <dbReference type="NCBI Taxonomy" id="303371"/>
    <lineage>
        <taxon>Eukaryota</taxon>
        <taxon>Sar</taxon>
        <taxon>Stramenopiles</taxon>
        <taxon>Ochrophyta</taxon>
        <taxon>PX clade</taxon>
        <taxon>Xanthophyceae</taxon>
        <taxon>Tribonematales</taxon>
        <taxon>Tribonemataceae</taxon>
        <taxon>Tribonema</taxon>
    </lineage>
</organism>
<keyword evidence="3" id="KW-0547">Nucleotide-binding</keyword>
<feature type="region of interest" description="Disordered" evidence="6">
    <location>
        <begin position="247"/>
        <end position="274"/>
    </location>
</feature>
<dbReference type="GO" id="GO:0046982">
    <property type="term" value="F:protein heterodimerization activity"/>
    <property type="evidence" value="ECO:0007669"/>
    <property type="project" value="InterPro"/>
</dbReference>
<dbReference type="SUPFAM" id="SSF54236">
    <property type="entry name" value="Ubiquitin-like"/>
    <property type="match status" value="1"/>
</dbReference>
<evidence type="ECO:0000256" key="1">
    <source>
        <dbReference type="ARBA" id="ARBA00008941"/>
    </source>
</evidence>
<dbReference type="CDD" id="cd17039">
    <property type="entry name" value="Ubl_ubiquitin_like"/>
    <property type="match status" value="1"/>
</dbReference>
<dbReference type="Pfam" id="PF00454">
    <property type="entry name" value="PI3_PI4_kinase"/>
    <property type="match status" value="1"/>
</dbReference>
<dbReference type="GO" id="GO:0016301">
    <property type="term" value="F:kinase activity"/>
    <property type="evidence" value="ECO:0007669"/>
    <property type="project" value="UniProtKB-KW"/>
</dbReference>
<keyword evidence="4 8" id="KW-0418">Kinase</keyword>
<proteinExistence type="inferred from homology"/>
<keyword evidence="5" id="KW-0067">ATP-binding</keyword>
<dbReference type="Proteomes" id="UP000664859">
    <property type="component" value="Unassembled WGS sequence"/>
</dbReference>
<protein>
    <submittedName>
        <fullName evidence="8">Phosphatidylinositol 3 and 4-kinase-domain-containing protein</fullName>
    </submittedName>
</protein>
<evidence type="ECO:0000256" key="2">
    <source>
        <dbReference type="ARBA" id="ARBA00022679"/>
    </source>
</evidence>
<feature type="compositionally biased region" description="Low complexity" evidence="6">
    <location>
        <begin position="634"/>
        <end position="644"/>
    </location>
</feature>
<feature type="region of interest" description="Disordered" evidence="6">
    <location>
        <begin position="414"/>
        <end position="543"/>
    </location>
</feature>
<feature type="compositionally biased region" description="Gly residues" evidence="6">
    <location>
        <begin position="574"/>
        <end position="595"/>
    </location>
</feature>
<dbReference type="Pfam" id="PF00240">
    <property type="entry name" value="ubiquitin"/>
    <property type="match status" value="1"/>
</dbReference>